<evidence type="ECO:0000313" key="2">
    <source>
        <dbReference type="Proteomes" id="UP000319424"/>
    </source>
</evidence>
<reference evidence="1 2" key="1">
    <citation type="submission" date="2019-07" db="EMBL/GenBank/DDBJ databases">
        <title>Criibacterium bergeronii gen. nov., sp. nov. isolated from human clinical samples.</title>
        <authorList>
            <person name="Maheux A.F."/>
            <person name="Boudreau D.K."/>
            <person name="Berube E."/>
            <person name="Brodeur S."/>
            <person name="Bernard K.A."/>
            <person name="Abed J.Y."/>
            <person name="Ducrey E."/>
            <person name="Guay E.F."/>
            <person name="Raymond F."/>
            <person name="Corbeil J."/>
            <person name="Domingo M.-C."/>
            <person name="Roy P.H."/>
            <person name="Boissinot M."/>
            <person name="Tocheva E.I."/>
            <person name="Omar R.F."/>
        </authorList>
    </citation>
    <scope>NUCLEOTIDE SEQUENCE [LARGE SCALE GENOMIC DNA]</scope>
    <source>
        <strain evidence="1 2">CCRI-24246</strain>
    </source>
</reference>
<proteinExistence type="predicted"/>
<evidence type="ECO:0000313" key="1">
    <source>
        <dbReference type="EMBL" id="TRW26052.1"/>
    </source>
</evidence>
<dbReference type="Proteomes" id="UP000319424">
    <property type="component" value="Unassembled WGS sequence"/>
</dbReference>
<organism evidence="1 2">
    <name type="scientific">Criibacterium bergeronii</name>
    <dbReference type="NCBI Taxonomy" id="1871336"/>
    <lineage>
        <taxon>Bacteria</taxon>
        <taxon>Bacillati</taxon>
        <taxon>Bacillota</taxon>
        <taxon>Clostridia</taxon>
        <taxon>Peptostreptococcales</taxon>
        <taxon>Filifactoraceae</taxon>
        <taxon>Criibacterium</taxon>
    </lineage>
</organism>
<dbReference type="OrthoDB" id="9813391at2"/>
<protein>
    <submittedName>
        <fullName evidence="1">Diaminopimelate epimerase</fullName>
    </submittedName>
</protein>
<dbReference type="Pfam" id="PF26317">
    <property type="entry name" value="CntK_N"/>
    <property type="match status" value="1"/>
</dbReference>
<sequence>MKLNFVELNPCMNKTVFILDDVPVEKYAEISEKIISYENLFAEQVGFLKPPFDKNNDAHLHMMGGEFCGNATRSLAAYTTFNNQRFFENGADACKLNIEVFGQDQALECNVTKTSLDNTFYTDIQMPLPIGKMQIIDEIGSIKNIKKIDFNGITHFSVDDKNFNNIEETEVFFGEVKNFMEENQSSYMAFGIMFYDYEKSFMTPLVYVKGTDSLFWEKSCASGTSAFASMMTFEKNKSLNIDIAQPGGSINVNTTFENGKITKIILGSEVSVIAKGQLYVNII</sequence>
<dbReference type="EMBL" id="VJXW01000008">
    <property type="protein sequence ID" value="TRW26052.1"/>
    <property type="molecule type" value="Genomic_DNA"/>
</dbReference>
<name>A0A552V6H2_9FIRM</name>
<dbReference type="AlphaFoldDB" id="A0A552V6H2"/>
<dbReference type="InterPro" id="IPR058944">
    <property type="entry name" value="CntK-like"/>
</dbReference>
<accession>A0A552V6H2</accession>
<comment type="caution">
    <text evidence="1">The sequence shown here is derived from an EMBL/GenBank/DDBJ whole genome shotgun (WGS) entry which is preliminary data.</text>
</comment>
<gene>
    <name evidence="1" type="ORF">FL857_06440</name>
</gene>
<dbReference type="RefSeq" id="WP_144398227.1">
    <property type="nucleotide sequence ID" value="NZ_VJXW01000008.1"/>
</dbReference>